<dbReference type="InterPro" id="IPR051703">
    <property type="entry name" value="NF-kappa-B_Signaling_Reg"/>
</dbReference>
<reference evidence="3" key="1">
    <citation type="submission" date="2025-08" db="UniProtKB">
        <authorList>
            <consortium name="RefSeq"/>
        </authorList>
    </citation>
    <scope>IDENTIFICATION</scope>
    <source>
        <tissue evidence="3">Whole sample</tissue>
    </source>
</reference>
<dbReference type="InterPro" id="IPR011604">
    <property type="entry name" value="PDDEXK-like_dom_sf"/>
</dbReference>
<organism evidence="2 3">
    <name type="scientific">Crassostrea virginica</name>
    <name type="common">Eastern oyster</name>
    <dbReference type="NCBI Taxonomy" id="6565"/>
    <lineage>
        <taxon>Eukaryota</taxon>
        <taxon>Metazoa</taxon>
        <taxon>Spiralia</taxon>
        <taxon>Lophotrochozoa</taxon>
        <taxon>Mollusca</taxon>
        <taxon>Bivalvia</taxon>
        <taxon>Autobranchia</taxon>
        <taxon>Pteriomorphia</taxon>
        <taxon>Ostreida</taxon>
        <taxon>Ostreoidea</taxon>
        <taxon>Ostreidae</taxon>
        <taxon>Crassostrea</taxon>
    </lineage>
</organism>
<dbReference type="GeneID" id="111103716"/>
<evidence type="ECO:0000259" key="1">
    <source>
        <dbReference type="Pfam" id="PF09588"/>
    </source>
</evidence>
<accession>A0A8B8AMV7</accession>
<dbReference type="PANTHER" id="PTHR46609:SF8">
    <property type="entry name" value="YQAJ VIRAL RECOMBINASE DOMAIN-CONTAINING PROTEIN"/>
    <property type="match status" value="1"/>
</dbReference>
<dbReference type="KEGG" id="cvn:111103716"/>
<dbReference type="InterPro" id="IPR011335">
    <property type="entry name" value="Restrct_endonuc-II-like"/>
</dbReference>
<keyword evidence="2" id="KW-1185">Reference proteome</keyword>
<dbReference type="Pfam" id="PF09588">
    <property type="entry name" value="YqaJ"/>
    <property type="match status" value="1"/>
</dbReference>
<feature type="domain" description="YqaJ viral recombinase" evidence="1">
    <location>
        <begin position="85"/>
        <end position="234"/>
    </location>
</feature>
<sequence length="288" mass="32865">MPSVQTPLGLQHVGSALSYHAPLVQPITEPRIANSCGDTVFPKTLSICDPPNIQHLEHEWSDLDITHIEASKLEKLTRNQSEDQKWYEERKKRITASNFGIVMKRKKDVNTTFLKNIFRKNEFFSSSTSYGKANENVAKQIYIKKTGNHLHDIGLIVNPSLPFLGATPDGITCEQSITGIIEVKCPYSVRDMSINDACETRQDFFLQKDGDLFHLKHDHAHWYQVQGQLLVSGAPFCDFITYTKQDFYVERIFPHAPTMNDLIKKLSLFYVQHFKPFVHNADSQLPGT</sequence>
<dbReference type="OrthoDB" id="6158042at2759"/>
<name>A0A8B8AMV7_CRAVI</name>
<proteinExistence type="predicted"/>
<protein>
    <submittedName>
        <fullName evidence="3">Uncharacterized protein LOC111103716</fullName>
    </submittedName>
</protein>
<gene>
    <name evidence="3" type="primary">LOC111103716</name>
</gene>
<dbReference type="CDD" id="cd22343">
    <property type="entry name" value="PDDEXK_lambda_exonuclease-like"/>
    <property type="match status" value="1"/>
</dbReference>
<dbReference type="InterPro" id="IPR019080">
    <property type="entry name" value="YqaJ_viral_recombinase"/>
</dbReference>
<evidence type="ECO:0000313" key="2">
    <source>
        <dbReference type="Proteomes" id="UP000694844"/>
    </source>
</evidence>
<dbReference type="GO" id="GO:0006281">
    <property type="term" value="P:DNA repair"/>
    <property type="evidence" value="ECO:0007669"/>
    <property type="project" value="UniProtKB-ARBA"/>
</dbReference>
<dbReference type="Proteomes" id="UP000694844">
    <property type="component" value="Chromosome 7"/>
</dbReference>
<dbReference type="RefSeq" id="XP_022292867.1">
    <property type="nucleotide sequence ID" value="XM_022437159.1"/>
</dbReference>
<dbReference type="AlphaFoldDB" id="A0A8B8AMV7"/>
<dbReference type="PANTHER" id="PTHR46609">
    <property type="entry name" value="EXONUCLEASE, PHAGE-TYPE/RECB, C-TERMINAL DOMAIN-CONTAINING PROTEIN"/>
    <property type="match status" value="1"/>
</dbReference>
<dbReference type="Gene3D" id="3.90.320.10">
    <property type="match status" value="1"/>
</dbReference>
<evidence type="ECO:0000313" key="3">
    <source>
        <dbReference type="RefSeq" id="XP_022292867.1"/>
    </source>
</evidence>
<dbReference type="SUPFAM" id="SSF52980">
    <property type="entry name" value="Restriction endonuclease-like"/>
    <property type="match status" value="1"/>
</dbReference>